<evidence type="ECO:0000256" key="1">
    <source>
        <dbReference type="SAM" id="MobiDB-lite"/>
    </source>
</evidence>
<dbReference type="KEGG" id="ngr:NAEGRDRAFT_71261"/>
<keyword evidence="4" id="KW-1185">Reference proteome</keyword>
<dbReference type="VEuPathDB" id="AmoebaDB:NAEGRDRAFT_71261"/>
<dbReference type="RefSeq" id="XP_002673632.1">
    <property type="nucleotide sequence ID" value="XM_002673586.1"/>
</dbReference>
<dbReference type="AlphaFoldDB" id="D2VQK8"/>
<dbReference type="InParanoid" id="D2VQK8"/>
<dbReference type="InterPro" id="IPR011333">
    <property type="entry name" value="SKP1/BTB/POZ_sf"/>
</dbReference>
<accession>D2VQK8</accession>
<organism evidence="4">
    <name type="scientific">Naegleria gruberi</name>
    <name type="common">Amoeba</name>
    <dbReference type="NCBI Taxonomy" id="5762"/>
    <lineage>
        <taxon>Eukaryota</taxon>
        <taxon>Discoba</taxon>
        <taxon>Heterolobosea</taxon>
        <taxon>Tetramitia</taxon>
        <taxon>Eutetramitia</taxon>
        <taxon>Vahlkampfiidae</taxon>
        <taxon>Naegleria</taxon>
    </lineage>
</organism>
<dbReference type="PROSITE" id="PS50097">
    <property type="entry name" value="BTB"/>
    <property type="match status" value="1"/>
</dbReference>
<gene>
    <name evidence="3" type="ORF">NAEGRDRAFT_71261</name>
</gene>
<evidence type="ECO:0000259" key="2">
    <source>
        <dbReference type="PROSITE" id="PS50097"/>
    </source>
</evidence>
<dbReference type="InterPro" id="IPR000210">
    <property type="entry name" value="BTB/POZ_dom"/>
</dbReference>
<sequence length="711" mass="82160">MGNQTARSFKSVTKSQKQKNTQHKMISDTPTSSTEELITNFTKIPVTRPSSSPMSDMVYRCHVVEQLKDLLNNEKALMKRNLDFVENLKDVIHRISNTIGMRQNKNDVFRCGGLKMICLLFNQLASYTFDDLTEGSVKQKPWKELEETISDISYILYKMAEHTRARAVMITTGVIYSMWTVAQRFTNILELFFTDKSTNTTERPIARFYRLRLEANQQIESAIYHMNEIIELLSSELSLSSDLTDLFKSANRHLNSATTDEEEEVDSFGLQSCDVFLGFVDLPLTEWSQKGFEMFLENNTNPSLNLSLSDFDLNLHSSIINARTNEFLDRFFVKWNFDKSENQKAGFYLLKRDQGIGKFVLQKFCQLLYCDSLIFTQSDIQHLKDEWKSEVDKLANAGEDTSDMEFSIDQTFEKGGIKILLESLKNASTKTNIERLLNFKEIIVLNADTSLFDEFDENLLKQEMDFFFKENQERDNVQFFHHKKDQIKEHARHTGGLEEDFTNVFQSIARGKTDDFDVLMSTEGNELGQVDTEVMGDEKYALQSSWLISAQEMGGMACHRCILSARSEYMRKIFKYETSPKCLVKCEDLKWTNDMELFNKEVKSIQIPNLSYSTLSLILRFIYCGENILKIDAKSEGSDSYQLIPQTYVECLIASDLFLLYPLKKFCELQIMSQLTSMDEVDQEFAIMLLNIALTYNCSDAFKQKCSSYIK</sequence>
<dbReference type="SUPFAM" id="SSF54695">
    <property type="entry name" value="POZ domain"/>
    <property type="match status" value="1"/>
</dbReference>
<evidence type="ECO:0000313" key="3">
    <source>
        <dbReference type="EMBL" id="EFC40888.1"/>
    </source>
</evidence>
<dbReference type="OMA" id="FFVKWNF"/>
<feature type="domain" description="BTB" evidence="2">
    <location>
        <begin position="559"/>
        <end position="631"/>
    </location>
</feature>
<dbReference type="Gene3D" id="3.30.710.10">
    <property type="entry name" value="Potassium Channel Kv1.1, Chain A"/>
    <property type="match status" value="1"/>
</dbReference>
<dbReference type="Pfam" id="PF00651">
    <property type="entry name" value="BTB"/>
    <property type="match status" value="1"/>
</dbReference>
<dbReference type="GeneID" id="8855902"/>
<protein>
    <submittedName>
        <fullName evidence="3">Predicted protein</fullName>
    </submittedName>
</protein>
<feature type="region of interest" description="Disordered" evidence="1">
    <location>
        <begin position="1"/>
        <end position="32"/>
    </location>
</feature>
<dbReference type="PANTHER" id="PTHR24413">
    <property type="entry name" value="SPECKLE-TYPE POZ PROTEIN"/>
    <property type="match status" value="1"/>
</dbReference>
<reference evidence="3 4" key="1">
    <citation type="journal article" date="2010" name="Cell">
        <title>The genome of Naegleria gruberi illuminates early eukaryotic versatility.</title>
        <authorList>
            <person name="Fritz-Laylin L.K."/>
            <person name="Prochnik S.E."/>
            <person name="Ginger M.L."/>
            <person name="Dacks J.B."/>
            <person name="Carpenter M.L."/>
            <person name="Field M.C."/>
            <person name="Kuo A."/>
            <person name="Paredez A."/>
            <person name="Chapman J."/>
            <person name="Pham J."/>
            <person name="Shu S."/>
            <person name="Neupane R."/>
            <person name="Cipriano M."/>
            <person name="Mancuso J."/>
            <person name="Tu H."/>
            <person name="Salamov A."/>
            <person name="Lindquist E."/>
            <person name="Shapiro H."/>
            <person name="Lucas S."/>
            <person name="Grigoriev I.V."/>
            <person name="Cande W.Z."/>
            <person name="Fulton C."/>
            <person name="Rokhsar D.S."/>
            <person name="Dawson S.C."/>
        </authorList>
    </citation>
    <scope>NUCLEOTIDE SEQUENCE [LARGE SCALE GENOMIC DNA]</scope>
    <source>
        <strain evidence="3 4">NEG-M</strain>
    </source>
</reference>
<evidence type="ECO:0000313" key="4">
    <source>
        <dbReference type="Proteomes" id="UP000006671"/>
    </source>
</evidence>
<dbReference type="OrthoDB" id="45365at2759"/>
<dbReference type="CDD" id="cd18186">
    <property type="entry name" value="BTB_POZ_ZBTB_KLHL-like"/>
    <property type="match status" value="1"/>
</dbReference>
<feature type="compositionally biased region" description="Polar residues" evidence="1">
    <location>
        <begin position="1"/>
        <end position="15"/>
    </location>
</feature>
<proteinExistence type="predicted"/>
<dbReference type="EMBL" id="GG738889">
    <property type="protein sequence ID" value="EFC40888.1"/>
    <property type="molecule type" value="Genomic_DNA"/>
</dbReference>
<name>D2VQK8_NAEGR</name>
<dbReference type="Proteomes" id="UP000006671">
    <property type="component" value="Unassembled WGS sequence"/>
</dbReference>